<dbReference type="Gene3D" id="2.30.110.10">
    <property type="entry name" value="Electron Transport, Fmn-binding Protein, Chain A"/>
    <property type="match status" value="1"/>
</dbReference>
<reference evidence="2" key="1">
    <citation type="journal article" date="2020" name="Fungal Divers.">
        <title>Resolving the Mortierellaceae phylogeny through synthesis of multi-gene phylogenetics and phylogenomics.</title>
        <authorList>
            <person name="Vandepol N."/>
            <person name="Liber J."/>
            <person name="Desiro A."/>
            <person name="Na H."/>
            <person name="Kennedy M."/>
            <person name="Barry K."/>
            <person name="Grigoriev I.V."/>
            <person name="Miller A.N."/>
            <person name="O'Donnell K."/>
            <person name="Stajich J.E."/>
            <person name="Bonito G."/>
        </authorList>
    </citation>
    <scope>NUCLEOTIDE SEQUENCE</scope>
    <source>
        <strain evidence="2">BC1065</strain>
    </source>
</reference>
<sequence length="274" mass="30620">MGVYYDEIDDNIAAWIKKQKIFFVASAPLDPDGVVNTSPKGYDCFRIINPNKVCYLDLTGSGIETLSHIKENGRVTFMFTAFEGPPRILRLWSRGEVYEIDTPEFNELYEEHFRGSSELTNNKGIRSIVVGNVYKVATSCGYGVPFFDYKEPRTSLALYWNKKDLEKIHDYWLLKNNASLDGLVGMRHKDSVDRVPPPKAYFERKYDGKPYPPECAGKPTKATVTTTKKRDLLHAGGGGIGGVYDWVQAGALVATGFAAGIAATYLADKTFLFL</sequence>
<dbReference type="SUPFAM" id="SSF50475">
    <property type="entry name" value="FMN-binding split barrel"/>
    <property type="match status" value="1"/>
</dbReference>
<dbReference type="EMBL" id="JAAAJB010000289">
    <property type="protein sequence ID" value="KAG0259319.1"/>
    <property type="molecule type" value="Genomic_DNA"/>
</dbReference>
<proteinExistence type="predicted"/>
<dbReference type="AlphaFoldDB" id="A0A9P6Q4F1"/>
<protein>
    <recommendedName>
        <fullName evidence="1">Pyridoxamine 5'-phosphate oxidase N-terminal domain-containing protein</fullName>
    </recommendedName>
</protein>
<comment type="caution">
    <text evidence="2">The sequence shown here is derived from an EMBL/GenBank/DDBJ whole genome shotgun (WGS) entry which is preliminary data.</text>
</comment>
<dbReference type="InterPro" id="IPR011576">
    <property type="entry name" value="Pyridox_Oxase_N"/>
</dbReference>
<dbReference type="InterPro" id="IPR012349">
    <property type="entry name" value="Split_barrel_FMN-bd"/>
</dbReference>
<evidence type="ECO:0000259" key="1">
    <source>
        <dbReference type="Pfam" id="PF01243"/>
    </source>
</evidence>
<name>A0A9P6Q4F1_9FUNG</name>
<accession>A0A9P6Q4F1</accession>
<dbReference type="PANTHER" id="PTHR39336">
    <property type="entry name" value="PYRIDOXAMINE PHOSPHATE OXIDASE FAMILY PROTEIN (AFU_ORTHOLOGUE AFUA_6G11440)"/>
    <property type="match status" value="1"/>
</dbReference>
<gene>
    <name evidence="2" type="ORF">DFQ27_004122</name>
</gene>
<evidence type="ECO:0000313" key="2">
    <source>
        <dbReference type="EMBL" id="KAG0259319.1"/>
    </source>
</evidence>
<feature type="domain" description="Pyridoxamine 5'-phosphate oxidase N-terminal" evidence="1">
    <location>
        <begin position="8"/>
        <end position="117"/>
    </location>
</feature>
<organism evidence="2 3">
    <name type="scientific">Actinomortierella ambigua</name>
    <dbReference type="NCBI Taxonomy" id="1343610"/>
    <lineage>
        <taxon>Eukaryota</taxon>
        <taxon>Fungi</taxon>
        <taxon>Fungi incertae sedis</taxon>
        <taxon>Mucoromycota</taxon>
        <taxon>Mortierellomycotina</taxon>
        <taxon>Mortierellomycetes</taxon>
        <taxon>Mortierellales</taxon>
        <taxon>Mortierellaceae</taxon>
        <taxon>Actinomortierella</taxon>
    </lineage>
</organism>
<dbReference type="Pfam" id="PF01243">
    <property type="entry name" value="PNPOx_N"/>
    <property type="match status" value="1"/>
</dbReference>
<keyword evidence="3" id="KW-1185">Reference proteome</keyword>
<dbReference type="OrthoDB" id="539398at2759"/>
<evidence type="ECO:0000313" key="3">
    <source>
        <dbReference type="Proteomes" id="UP000807716"/>
    </source>
</evidence>
<dbReference type="PANTHER" id="PTHR39336:SF1">
    <property type="entry name" value="PYRIDOXAMINE PHOSPHATE OXIDASE FAMILY PROTEIN (AFU_ORTHOLOGUE AFUA_6G11440)"/>
    <property type="match status" value="1"/>
</dbReference>
<dbReference type="Proteomes" id="UP000807716">
    <property type="component" value="Unassembled WGS sequence"/>
</dbReference>